<evidence type="ECO:0000313" key="2">
    <source>
        <dbReference type="Proteomes" id="UP000295632"/>
    </source>
</evidence>
<reference evidence="1 2" key="1">
    <citation type="submission" date="2019-03" db="EMBL/GenBank/DDBJ databases">
        <title>Genomic Encyclopedia of Type Strains, Phase IV (KMG-IV): sequencing the most valuable type-strain genomes for metagenomic binning, comparative biology and taxonomic classification.</title>
        <authorList>
            <person name="Goeker M."/>
        </authorList>
    </citation>
    <scope>NUCLEOTIDE SEQUENCE [LARGE SCALE GENOMIC DNA]</scope>
    <source>
        <strain evidence="1 2">DSM 28697</strain>
    </source>
</reference>
<comment type="caution">
    <text evidence="1">The sequence shown here is derived from an EMBL/GenBank/DDBJ whole genome shotgun (WGS) entry which is preliminary data.</text>
</comment>
<dbReference type="AlphaFoldDB" id="A0A4R6U7H5"/>
<dbReference type="OrthoDB" id="2968672at2"/>
<gene>
    <name evidence="1" type="ORF">EV213_102332</name>
</gene>
<sequence>MGFLNKLMMGLLLTQVVTLAPSSIHLNWHVKETSVYVECDIPGVTYKHAHANHRTKPVGEISVTVDGEPFDTFHSPAFILKRLPPGVHRIEVTLVPSSDSPYNETESFIVDIPHAK</sequence>
<dbReference type="EMBL" id="SNYJ01000002">
    <property type="protein sequence ID" value="TDQ42301.1"/>
    <property type="molecule type" value="Genomic_DNA"/>
</dbReference>
<name>A0A4R6U7H5_9BACI</name>
<organism evidence="1 2">
    <name type="scientific">Aureibacillus halotolerans</name>
    <dbReference type="NCBI Taxonomy" id="1508390"/>
    <lineage>
        <taxon>Bacteria</taxon>
        <taxon>Bacillati</taxon>
        <taxon>Bacillota</taxon>
        <taxon>Bacilli</taxon>
        <taxon>Bacillales</taxon>
        <taxon>Bacillaceae</taxon>
        <taxon>Aureibacillus</taxon>
    </lineage>
</organism>
<evidence type="ECO:0000313" key="1">
    <source>
        <dbReference type="EMBL" id="TDQ42301.1"/>
    </source>
</evidence>
<proteinExistence type="predicted"/>
<keyword evidence="2" id="KW-1185">Reference proteome</keyword>
<dbReference type="Proteomes" id="UP000295632">
    <property type="component" value="Unassembled WGS sequence"/>
</dbReference>
<accession>A0A4R6U7H5</accession>
<protein>
    <submittedName>
        <fullName evidence="1">Uncharacterized protein</fullName>
    </submittedName>
</protein>
<dbReference type="RefSeq" id="WP_133579179.1">
    <property type="nucleotide sequence ID" value="NZ_SNYJ01000002.1"/>
</dbReference>